<dbReference type="GO" id="GO:0046872">
    <property type="term" value="F:metal ion binding"/>
    <property type="evidence" value="ECO:0007669"/>
    <property type="project" value="UniProtKB-KW"/>
</dbReference>
<dbReference type="EC" id="1.13.11.-" evidence="6"/>
<dbReference type="GO" id="GO:0016121">
    <property type="term" value="P:carotene catabolic process"/>
    <property type="evidence" value="ECO:0007669"/>
    <property type="project" value="TreeGrafter"/>
</dbReference>
<dbReference type="PANTHER" id="PTHR10543:SF89">
    <property type="entry name" value="CAROTENOID 9,10(9',10')-CLEAVAGE DIOXYGENASE 1"/>
    <property type="match status" value="1"/>
</dbReference>
<feature type="binding site" evidence="5">
    <location>
        <position position="284"/>
    </location>
    <ligand>
        <name>Fe cation</name>
        <dbReference type="ChEBI" id="CHEBI:24875"/>
        <note>catalytic</note>
    </ligand>
</feature>
<comment type="similarity">
    <text evidence="1 6">Belongs to the carotenoid oxygenase family.</text>
</comment>
<gene>
    <name evidence="7" type="ORF">D2V17_05880</name>
</gene>
<evidence type="ECO:0000256" key="6">
    <source>
        <dbReference type="RuleBase" id="RU364048"/>
    </source>
</evidence>
<dbReference type="InterPro" id="IPR004294">
    <property type="entry name" value="Carotenoid_Oase"/>
</dbReference>
<evidence type="ECO:0000256" key="1">
    <source>
        <dbReference type="ARBA" id="ARBA00006787"/>
    </source>
</evidence>
<evidence type="ECO:0000256" key="3">
    <source>
        <dbReference type="ARBA" id="ARBA00023002"/>
    </source>
</evidence>
<evidence type="ECO:0000313" key="8">
    <source>
        <dbReference type="Proteomes" id="UP000265366"/>
    </source>
</evidence>
<evidence type="ECO:0000256" key="5">
    <source>
        <dbReference type="PIRSR" id="PIRSR604294-1"/>
    </source>
</evidence>
<feature type="binding site" evidence="5">
    <location>
        <position position="219"/>
    </location>
    <ligand>
        <name>Fe cation</name>
        <dbReference type="ChEBI" id="CHEBI:24875"/>
        <note>catalytic</note>
    </ligand>
</feature>
<keyword evidence="4 5" id="KW-0408">Iron</keyword>
<accession>A0A3A1PA46</accession>
<dbReference type="OrthoDB" id="6636843at2"/>
<reference evidence="7 8" key="1">
    <citation type="submission" date="2018-08" db="EMBL/GenBank/DDBJ databases">
        <title>Erythrobacter zhengii sp.nov., a bacterium isolated from deep-sea sediment.</title>
        <authorList>
            <person name="Fang C."/>
            <person name="Wu Y.-H."/>
            <person name="Sun C."/>
            <person name="Wang H."/>
            <person name="Cheng H."/>
            <person name="Meng F.-X."/>
            <person name="Wang C.-S."/>
            <person name="Xu X.-W."/>
        </authorList>
    </citation>
    <scope>NUCLEOTIDE SEQUENCE [LARGE SCALE GENOMIC DNA]</scope>
    <source>
        <strain evidence="7 8">CCTCC AB 2015396</strain>
    </source>
</reference>
<protein>
    <recommendedName>
        <fullName evidence="6">Dioxygenase</fullName>
        <ecNumber evidence="6">1.13.11.-</ecNumber>
    </recommendedName>
</protein>
<name>A0A3A1PA46_9SPHN</name>
<sequence length="486" mass="54041">MVHFPQEGLYQDVLRLVRMEGDIADIEIEGEIPAGMEGAFYRVHPDPQFAPRAGGGDQFFNGDGMVTMFRFHDGRVSMKQRYAKTDKWKLENAAGKALFGSYRNPRTDDPSVIGQHRGTANTNVLIHGKELLAMKEDSPCLVMDKASLETDGYTDWDGQLKLRTFGAHPKIDPETGNLCNISYAASGDLQRDAHYYEIDEEGNVVTRAEFEVPYYTMLHDFAIAGDYIVIPVSPYSSDPSVLEQDRPHFYYDRSLPTWLGVMRRDSDGSDMRWFKHEAGLCSCHVMNAFAEGTRVHLDTPASKIGSLPFFPDKDGAPFDPELAMTELVRITVDLASNEDVVESVTPLGKAPGEFPRIDDRMAGKDYTHGWMITYDLAKPYNGPPGPFAGVINTLTHFNTRTGEEESWWCGPDGSLQEPCFVPRSADSAEGDGWLVALVDDHVRNYSDLCVFDACDVAKGPIARAKLPLRLRQGLHGNWADASKLAA</sequence>
<dbReference type="PANTHER" id="PTHR10543">
    <property type="entry name" value="BETA-CAROTENE DIOXYGENASE"/>
    <property type="match status" value="1"/>
</dbReference>
<dbReference type="RefSeq" id="WP_119592166.1">
    <property type="nucleotide sequence ID" value="NZ_QXFM01000059.1"/>
</dbReference>
<evidence type="ECO:0000313" key="7">
    <source>
        <dbReference type="EMBL" id="RIV89598.1"/>
    </source>
</evidence>
<proteinExistence type="inferred from homology"/>
<keyword evidence="8" id="KW-1185">Reference proteome</keyword>
<keyword evidence="3 6" id="KW-0560">Oxidoreductase</keyword>
<evidence type="ECO:0000256" key="2">
    <source>
        <dbReference type="ARBA" id="ARBA00022723"/>
    </source>
</evidence>
<dbReference type="GO" id="GO:0010436">
    <property type="term" value="F:carotenoid dioxygenase activity"/>
    <property type="evidence" value="ECO:0007669"/>
    <property type="project" value="TreeGrafter"/>
</dbReference>
<dbReference type="AlphaFoldDB" id="A0A3A1PA46"/>
<comment type="caution">
    <text evidence="7">The sequence shown here is derived from an EMBL/GenBank/DDBJ whole genome shotgun (WGS) entry which is preliminary data.</text>
</comment>
<feature type="binding site" evidence="5">
    <location>
        <position position="475"/>
    </location>
    <ligand>
        <name>Fe cation</name>
        <dbReference type="ChEBI" id="CHEBI:24875"/>
        <note>catalytic</note>
    </ligand>
</feature>
<dbReference type="Proteomes" id="UP000265366">
    <property type="component" value="Unassembled WGS sequence"/>
</dbReference>
<dbReference type="Pfam" id="PF03055">
    <property type="entry name" value="RPE65"/>
    <property type="match status" value="1"/>
</dbReference>
<organism evidence="7 8">
    <name type="scientific">Aurantiacibacter xanthus</name>
    <dbReference type="NCBI Taxonomy" id="1784712"/>
    <lineage>
        <taxon>Bacteria</taxon>
        <taxon>Pseudomonadati</taxon>
        <taxon>Pseudomonadota</taxon>
        <taxon>Alphaproteobacteria</taxon>
        <taxon>Sphingomonadales</taxon>
        <taxon>Erythrobacteraceae</taxon>
        <taxon>Aurantiacibacter</taxon>
    </lineage>
</organism>
<feature type="binding site" evidence="5">
    <location>
        <position position="168"/>
    </location>
    <ligand>
        <name>Fe cation</name>
        <dbReference type="ChEBI" id="CHEBI:24875"/>
        <note>catalytic</note>
    </ligand>
</feature>
<keyword evidence="2 5" id="KW-0479">Metal-binding</keyword>
<comment type="cofactor">
    <cofactor evidence="5 6">
        <name>Fe(2+)</name>
        <dbReference type="ChEBI" id="CHEBI:29033"/>
    </cofactor>
    <text evidence="5 6">Binds 1 Fe(2+) ion per subunit.</text>
</comment>
<dbReference type="EMBL" id="QXFM01000059">
    <property type="protein sequence ID" value="RIV89598.1"/>
    <property type="molecule type" value="Genomic_DNA"/>
</dbReference>
<keyword evidence="6 7" id="KW-0223">Dioxygenase</keyword>
<evidence type="ECO:0000256" key="4">
    <source>
        <dbReference type="ARBA" id="ARBA00023004"/>
    </source>
</evidence>